<dbReference type="Gene3D" id="3.90.1590.10">
    <property type="entry name" value="glutathione-dependent formaldehyde- activating enzyme (gfa)"/>
    <property type="match status" value="1"/>
</dbReference>
<proteinExistence type="predicted"/>
<evidence type="ECO:0008006" key="3">
    <source>
        <dbReference type="Google" id="ProtNLM"/>
    </source>
</evidence>
<accession>A0A1X7BSL4</accession>
<evidence type="ECO:0000313" key="2">
    <source>
        <dbReference type="Proteomes" id="UP000193224"/>
    </source>
</evidence>
<dbReference type="InterPro" id="IPR046149">
    <property type="entry name" value="DUF6151"/>
</dbReference>
<protein>
    <recommendedName>
        <fullName evidence="3">CENP-V/GFA domain-containing protein</fullName>
    </recommendedName>
</protein>
<dbReference type="OrthoDB" id="5500342at2"/>
<name>A0A1X7BSL4_9RHOB</name>
<reference evidence="1 2" key="1">
    <citation type="submission" date="2017-03" db="EMBL/GenBank/DDBJ databases">
        <authorList>
            <person name="Afonso C.L."/>
            <person name="Miller P.J."/>
            <person name="Scott M.A."/>
            <person name="Spackman E."/>
            <person name="Goraichik I."/>
            <person name="Dimitrov K.M."/>
            <person name="Suarez D.L."/>
            <person name="Swayne D.E."/>
        </authorList>
    </citation>
    <scope>NUCLEOTIDE SEQUENCE [LARGE SCALE GENOMIC DNA]</scope>
    <source>
        <strain evidence="1 2">CECT 7745</strain>
    </source>
</reference>
<keyword evidence="2" id="KW-1185">Reference proteome</keyword>
<organism evidence="1 2">
    <name type="scientific">Roseovarius aestuarii</name>
    <dbReference type="NCBI Taxonomy" id="475083"/>
    <lineage>
        <taxon>Bacteria</taxon>
        <taxon>Pseudomonadati</taxon>
        <taxon>Pseudomonadota</taxon>
        <taxon>Alphaproteobacteria</taxon>
        <taxon>Rhodobacterales</taxon>
        <taxon>Roseobacteraceae</taxon>
        <taxon>Roseovarius</taxon>
    </lineage>
</organism>
<evidence type="ECO:0000313" key="1">
    <source>
        <dbReference type="EMBL" id="SMC12593.1"/>
    </source>
</evidence>
<dbReference type="EMBL" id="FWXB01000008">
    <property type="protein sequence ID" value="SMC12593.1"/>
    <property type="molecule type" value="Genomic_DNA"/>
</dbReference>
<sequence>MRRRAAAGLIEKSCRCGATRLKINVPAPSAGTRVRCYCADCQTAARLHDAGQDILTPAGGTDIWHTTPDLITIDAGAETLEISRLSPRGAFRWYAGCCGSLMFSTTRHLKLPFISVAFRQPELTGVDALLGPVRCHAFTASARPHSTSPRADKGMPRAGLLALKRALLVWMSGRARINPLCRSDGRPIAPVTVISLDARKAARPDHL</sequence>
<dbReference type="RefSeq" id="WP_085800544.1">
    <property type="nucleotide sequence ID" value="NZ_FWXB01000008.1"/>
</dbReference>
<dbReference type="SUPFAM" id="SSF51316">
    <property type="entry name" value="Mss4-like"/>
    <property type="match status" value="1"/>
</dbReference>
<gene>
    <name evidence="1" type="ORF">ROA7745_02421</name>
</gene>
<dbReference type="Pfam" id="PF19648">
    <property type="entry name" value="DUF6151"/>
    <property type="match status" value="1"/>
</dbReference>
<dbReference type="Proteomes" id="UP000193224">
    <property type="component" value="Unassembled WGS sequence"/>
</dbReference>
<dbReference type="AlphaFoldDB" id="A0A1X7BSL4"/>
<dbReference type="InterPro" id="IPR011057">
    <property type="entry name" value="Mss4-like_sf"/>
</dbReference>